<proteinExistence type="predicted"/>
<accession>A0ACB7YLF9</accession>
<dbReference type="Proteomes" id="UP000828048">
    <property type="component" value="Chromosome 11"/>
</dbReference>
<protein>
    <submittedName>
        <fullName evidence="1">Uncharacterized protein</fullName>
    </submittedName>
</protein>
<evidence type="ECO:0000313" key="1">
    <source>
        <dbReference type="EMBL" id="KAH7854222.1"/>
    </source>
</evidence>
<organism evidence="1 2">
    <name type="scientific">Vaccinium darrowii</name>
    <dbReference type="NCBI Taxonomy" id="229202"/>
    <lineage>
        <taxon>Eukaryota</taxon>
        <taxon>Viridiplantae</taxon>
        <taxon>Streptophyta</taxon>
        <taxon>Embryophyta</taxon>
        <taxon>Tracheophyta</taxon>
        <taxon>Spermatophyta</taxon>
        <taxon>Magnoliopsida</taxon>
        <taxon>eudicotyledons</taxon>
        <taxon>Gunneridae</taxon>
        <taxon>Pentapetalae</taxon>
        <taxon>asterids</taxon>
        <taxon>Ericales</taxon>
        <taxon>Ericaceae</taxon>
        <taxon>Vaccinioideae</taxon>
        <taxon>Vaccinieae</taxon>
        <taxon>Vaccinium</taxon>
    </lineage>
</organism>
<keyword evidence="2" id="KW-1185">Reference proteome</keyword>
<reference evidence="1 2" key="1">
    <citation type="journal article" date="2021" name="Hortic Res">
        <title>High-quality reference genome and annotation aids understanding of berry development for evergreen blueberry (Vaccinium darrowii).</title>
        <authorList>
            <person name="Yu J."/>
            <person name="Hulse-Kemp A.M."/>
            <person name="Babiker E."/>
            <person name="Staton M."/>
        </authorList>
    </citation>
    <scope>NUCLEOTIDE SEQUENCE [LARGE SCALE GENOMIC DNA]</scope>
    <source>
        <strain evidence="2">cv. NJ 8807/NJ 8810</strain>
        <tissue evidence="1">Young leaf</tissue>
    </source>
</reference>
<gene>
    <name evidence="1" type="ORF">Vadar_011482</name>
</gene>
<evidence type="ECO:0000313" key="2">
    <source>
        <dbReference type="Proteomes" id="UP000828048"/>
    </source>
</evidence>
<name>A0ACB7YLF9_9ERIC</name>
<sequence length="87" mass="9333">MIFPIFVFVCVTSITSGSGAILPPDEVEALKEIGKKLGKTYWNFSVGVDPCSGENGTESPKIIRGMEKKGFGSTKMVLRIPSTCDCS</sequence>
<comment type="caution">
    <text evidence="1">The sequence shown here is derived from an EMBL/GenBank/DDBJ whole genome shotgun (WGS) entry which is preliminary data.</text>
</comment>
<dbReference type="EMBL" id="CM037161">
    <property type="protein sequence ID" value="KAH7854222.1"/>
    <property type="molecule type" value="Genomic_DNA"/>
</dbReference>